<accession>A0ABN8CNE8</accession>
<comment type="caution">
    <text evidence="2">The sequence shown here is derived from an EMBL/GenBank/DDBJ whole genome shotgun (WGS) entry which is preliminary data.</text>
</comment>
<feature type="region of interest" description="Disordered" evidence="1">
    <location>
        <begin position="124"/>
        <end position="150"/>
    </location>
</feature>
<evidence type="ECO:0000313" key="3">
    <source>
        <dbReference type="Proteomes" id="UP001158986"/>
    </source>
</evidence>
<feature type="region of interest" description="Disordered" evidence="1">
    <location>
        <begin position="1"/>
        <end position="24"/>
    </location>
</feature>
<protein>
    <submittedName>
        <fullName evidence="2">Uncharacterized protein</fullName>
    </submittedName>
</protein>
<dbReference type="EMBL" id="CAKLCB010000019">
    <property type="protein sequence ID" value="CAH0513684.1"/>
    <property type="molecule type" value="Genomic_DNA"/>
</dbReference>
<reference evidence="2 3" key="1">
    <citation type="submission" date="2021-11" db="EMBL/GenBank/DDBJ databases">
        <authorList>
            <person name="Islam A."/>
            <person name="Islam S."/>
            <person name="Flora M.S."/>
            <person name="Rahman M."/>
            <person name="Ziaur R.M."/>
            <person name="Epstein J.H."/>
            <person name="Hassan M."/>
            <person name="Klassen M."/>
            <person name="Woodard K."/>
            <person name="Webb A."/>
            <person name="Webby R.J."/>
            <person name="El Zowalaty M.E."/>
        </authorList>
    </citation>
    <scope>NUCLEOTIDE SEQUENCE [LARGE SCALE GENOMIC DNA]</scope>
    <source>
        <strain evidence="2">Pbs1</strain>
    </source>
</reference>
<organism evidence="2 3">
    <name type="scientific">Peronospora belbahrii</name>
    <dbReference type="NCBI Taxonomy" id="622444"/>
    <lineage>
        <taxon>Eukaryota</taxon>
        <taxon>Sar</taxon>
        <taxon>Stramenopiles</taxon>
        <taxon>Oomycota</taxon>
        <taxon>Peronosporomycetes</taxon>
        <taxon>Peronosporales</taxon>
        <taxon>Peronosporaceae</taxon>
        <taxon>Peronospora</taxon>
    </lineage>
</organism>
<feature type="compositionally biased region" description="Basic and acidic residues" evidence="1">
    <location>
        <begin position="1"/>
        <end position="12"/>
    </location>
</feature>
<sequence length="579" mass="63574">MTRMSDNDERSSFDSTSSQKVVTFDESGDEFGGINIIENYYAVRKENDQLQEGTNVHTQVFHSTDADGSVVLKTEKRPDGDVQTQLFDTVQNDEYDATKTVSTTRQRGLMDKVATIPFEVESTAETETNDGVKGTSVSTETKKSNADDGIDFQDSEKKAALLVARHNVSAALAHNKGKNHYSFMTRIKQQYHPQWHPHFLSYLENHDKRIESLSAKDLLENASSQMLVQDFGDQNVLIVDEVSHNCDSNHRLRKEVTVSMLRRSKTDACEGFDVLLVLQNGDVVYHGTSKEIVKYFHDLGYQYAPEQQVAQFLLSLTAEEKDRFCVTVPTDFKLRDSSNHFIKNFAILMRYADDTAVIAGGNVTPASIDIAAYHNRCPTATDHNSVTFLNIAAAVSVTKQTSTASGESVKSEVLRSEESDGTIVTKTVRTTSHTVKSDNGALVTTIEEESSSTSTSASIASASSDTAVSTTEQASAAPDKSVKTEVFSSEESNGTIVTKTVRTTGQTIKSDTGALVTTIEVETTTEVRFSAGTSNTIVTTGTFNEVEDMKTFTATISKPASSFLTRRRRRRCARSGSQT</sequence>
<dbReference type="Proteomes" id="UP001158986">
    <property type="component" value="Unassembled WGS sequence"/>
</dbReference>
<feature type="region of interest" description="Disordered" evidence="1">
    <location>
        <begin position="445"/>
        <end position="492"/>
    </location>
</feature>
<evidence type="ECO:0000256" key="1">
    <source>
        <dbReference type="SAM" id="MobiDB-lite"/>
    </source>
</evidence>
<evidence type="ECO:0000313" key="2">
    <source>
        <dbReference type="EMBL" id="CAH0513684.1"/>
    </source>
</evidence>
<proteinExistence type="predicted"/>
<keyword evidence="3" id="KW-1185">Reference proteome</keyword>
<name>A0ABN8CNE8_9STRA</name>
<feature type="compositionally biased region" description="Low complexity" evidence="1">
    <location>
        <begin position="451"/>
        <end position="472"/>
    </location>
</feature>
<gene>
    <name evidence="2" type="ORF">PBS001_LOCUS486</name>
</gene>